<dbReference type="PANTHER" id="PTHR32309">
    <property type="entry name" value="TYROSINE-PROTEIN KINASE"/>
    <property type="match status" value="1"/>
</dbReference>
<keyword evidence="5" id="KW-1185">Reference proteome</keyword>
<dbReference type="SUPFAM" id="SSF52540">
    <property type="entry name" value="P-loop containing nucleoside triphosphate hydrolases"/>
    <property type="match status" value="1"/>
</dbReference>
<evidence type="ECO:0000256" key="2">
    <source>
        <dbReference type="ARBA" id="ARBA00022840"/>
    </source>
</evidence>
<name>A0ABY5L0Y7_9CELL</name>
<accession>A0ABY5L0Y7</accession>
<dbReference type="Gene3D" id="3.40.50.300">
    <property type="entry name" value="P-loop containing nucleotide triphosphate hydrolases"/>
    <property type="match status" value="1"/>
</dbReference>
<keyword evidence="4" id="KW-0808">Transferase</keyword>
<keyword evidence="1" id="KW-0547">Nucleotide-binding</keyword>
<dbReference type="InterPro" id="IPR005702">
    <property type="entry name" value="Wzc-like_C"/>
</dbReference>
<dbReference type="InterPro" id="IPR027417">
    <property type="entry name" value="P-loop_NTPase"/>
</dbReference>
<proteinExistence type="predicted"/>
<dbReference type="GO" id="GO:0016301">
    <property type="term" value="F:kinase activity"/>
    <property type="evidence" value="ECO:0007669"/>
    <property type="project" value="UniProtKB-KW"/>
</dbReference>
<reference evidence="4 5" key="1">
    <citation type="submission" date="2022-07" db="EMBL/GenBank/DDBJ databases">
        <title>Novel species in genus cellulomonas.</title>
        <authorList>
            <person name="Ye L."/>
        </authorList>
    </citation>
    <scope>NUCLEOTIDE SEQUENCE [LARGE SCALE GENOMIC DNA]</scope>
    <source>
        <strain evidence="5">zg-Y338</strain>
    </source>
</reference>
<dbReference type="Proteomes" id="UP001316189">
    <property type="component" value="Chromosome"/>
</dbReference>
<feature type="transmembrane region" description="Helical" evidence="3">
    <location>
        <begin position="220"/>
        <end position="239"/>
    </location>
</feature>
<evidence type="ECO:0000313" key="4">
    <source>
        <dbReference type="EMBL" id="UUI76064.1"/>
    </source>
</evidence>
<keyword evidence="3" id="KW-0812">Transmembrane</keyword>
<dbReference type="EMBL" id="CP101988">
    <property type="protein sequence ID" value="UUI76064.1"/>
    <property type="molecule type" value="Genomic_DNA"/>
</dbReference>
<organism evidence="4 5">
    <name type="scientific">Cellulomonas chengniuliangii</name>
    <dbReference type="NCBI Taxonomy" id="2968084"/>
    <lineage>
        <taxon>Bacteria</taxon>
        <taxon>Bacillati</taxon>
        <taxon>Actinomycetota</taxon>
        <taxon>Actinomycetes</taxon>
        <taxon>Micrococcales</taxon>
        <taxon>Cellulomonadaceae</taxon>
        <taxon>Cellulomonas</taxon>
    </lineage>
</organism>
<sequence>MTLQELFRTIWFSRWLVLVAVGAALLGAWWHVDRQVPVHVATATVQLVDADTLTAAGVRLDSDPSLVASPAVTLEAAQELGGGVRPDQIAGEVSGGYLLDVADRVAVEASNSAPGDAVETANAVAQAYVAALQAQYDNGVASMQERLAALGESIAQRQGAVNATRLANTADGLLEAQYAASMEQYQTLSAQVSQAQLIATPATIRQNAVAAQLASPPPSLVYTIALLAGLLLGVGLAVARRTLDTKVRSAGGARRASGAPVLARLAGATSAHRTHAGSGELPVALREATPYTQSVRELRTAVQAAVEGSPGMVVVVTAADLEVPRSFIAANLAASWALSGRSVVALSGDLRQPRLNALLPAAQGDPGWHDGLDLDLGERTPLRTRIPHLRVLPALRTELDPADYLASDTVRDLVERLRESVDVVIIDAPPMLVAADATIIGAYADGVVLAATLGHTEVTALEESADRLRAANARLLGIVLEGGAGVRRSDYTVTYQFTGDQLPEDVRPGRARERDAVLLDTP</sequence>
<keyword evidence="4" id="KW-0418">Kinase</keyword>
<evidence type="ECO:0000313" key="5">
    <source>
        <dbReference type="Proteomes" id="UP001316189"/>
    </source>
</evidence>
<keyword evidence="3" id="KW-0472">Membrane</keyword>
<dbReference type="RefSeq" id="WP_227567818.1">
    <property type="nucleotide sequence ID" value="NZ_CP101988.1"/>
</dbReference>
<evidence type="ECO:0000256" key="1">
    <source>
        <dbReference type="ARBA" id="ARBA00022741"/>
    </source>
</evidence>
<keyword evidence="2" id="KW-0067">ATP-binding</keyword>
<dbReference type="InterPro" id="IPR050445">
    <property type="entry name" value="Bact_polysacc_biosynth/exp"/>
</dbReference>
<gene>
    <name evidence="4" type="ORF">NP064_03930</name>
</gene>
<feature type="transmembrane region" description="Helical" evidence="3">
    <location>
        <begin position="12"/>
        <end position="32"/>
    </location>
</feature>
<dbReference type="CDD" id="cd05387">
    <property type="entry name" value="BY-kinase"/>
    <property type="match status" value="1"/>
</dbReference>
<dbReference type="PANTHER" id="PTHR32309:SF31">
    <property type="entry name" value="CAPSULAR EXOPOLYSACCHARIDE FAMILY"/>
    <property type="match status" value="1"/>
</dbReference>
<keyword evidence="3" id="KW-1133">Transmembrane helix</keyword>
<protein>
    <submittedName>
        <fullName evidence="4">CpsD/CapB family tyrosine-protein kinase</fullName>
    </submittedName>
</protein>
<evidence type="ECO:0000256" key="3">
    <source>
        <dbReference type="SAM" id="Phobius"/>
    </source>
</evidence>